<feature type="transmembrane region" description="Helical" evidence="2">
    <location>
        <begin position="6"/>
        <end position="28"/>
    </location>
</feature>
<gene>
    <name evidence="3" type="ORF">KSF_089480</name>
</gene>
<feature type="transmembrane region" description="Helical" evidence="2">
    <location>
        <begin position="72"/>
        <end position="94"/>
    </location>
</feature>
<dbReference type="Proteomes" id="UP000597444">
    <property type="component" value="Unassembled WGS sequence"/>
</dbReference>
<dbReference type="EMBL" id="BNJK01000002">
    <property type="protein sequence ID" value="GHO98900.1"/>
    <property type="molecule type" value="Genomic_DNA"/>
</dbReference>
<proteinExistence type="predicted"/>
<feature type="transmembrane region" description="Helical" evidence="2">
    <location>
        <begin position="48"/>
        <end position="66"/>
    </location>
</feature>
<feature type="transmembrane region" description="Helical" evidence="2">
    <location>
        <begin position="183"/>
        <end position="205"/>
    </location>
</feature>
<feature type="transmembrane region" description="Helical" evidence="2">
    <location>
        <begin position="149"/>
        <end position="177"/>
    </location>
</feature>
<protein>
    <submittedName>
        <fullName evidence="3">Uncharacterized protein</fullName>
    </submittedName>
</protein>
<keyword evidence="2" id="KW-1133">Transmembrane helix</keyword>
<sequence>MSLSYSQLNVFEIIITSSTILTFLIYLYSRFYVKSSTNILKNAFRNVALINATALLLISTITNIDASKLDPFSLYIIVIVSVYVITIIISLMAYQKGRRQYQQQIEDLDKNNEQLIADLSKVGDVDLYGPIQIQLNEMKGYYIFAKRQAIVSSIISIAGIVIGVVIMAIFVITTFFFKSTDISISYLTGILAAITELIGGLAFTFNSQASKKMDRYFESLKKLQNVILAVDLLNKYFDEERRQRKLDKIIDNLMEYKSEKNKEEN</sequence>
<evidence type="ECO:0000313" key="3">
    <source>
        <dbReference type="EMBL" id="GHO98900.1"/>
    </source>
</evidence>
<organism evidence="3 4">
    <name type="scientific">Reticulibacter mediterranei</name>
    <dbReference type="NCBI Taxonomy" id="2778369"/>
    <lineage>
        <taxon>Bacteria</taxon>
        <taxon>Bacillati</taxon>
        <taxon>Chloroflexota</taxon>
        <taxon>Ktedonobacteria</taxon>
        <taxon>Ktedonobacterales</taxon>
        <taxon>Reticulibacteraceae</taxon>
        <taxon>Reticulibacter</taxon>
    </lineage>
</organism>
<keyword evidence="1" id="KW-0175">Coiled coil</keyword>
<feature type="coiled-coil region" evidence="1">
    <location>
        <begin position="91"/>
        <end position="118"/>
    </location>
</feature>
<keyword evidence="4" id="KW-1185">Reference proteome</keyword>
<reference evidence="3" key="1">
    <citation type="submission" date="2020-10" db="EMBL/GenBank/DDBJ databases">
        <title>Taxonomic study of unclassified bacteria belonging to the class Ktedonobacteria.</title>
        <authorList>
            <person name="Yabe S."/>
            <person name="Wang C.M."/>
            <person name="Zheng Y."/>
            <person name="Sakai Y."/>
            <person name="Cavaletti L."/>
            <person name="Monciardini P."/>
            <person name="Donadio S."/>
        </authorList>
    </citation>
    <scope>NUCLEOTIDE SEQUENCE</scope>
    <source>
        <strain evidence="3">ID150040</strain>
    </source>
</reference>
<dbReference type="AlphaFoldDB" id="A0A8J3IUT7"/>
<dbReference type="RefSeq" id="WP_220209578.1">
    <property type="nucleotide sequence ID" value="NZ_BNJK01000002.1"/>
</dbReference>
<evidence type="ECO:0000256" key="1">
    <source>
        <dbReference type="SAM" id="Coils"/>
    </source>
</evidence>
<comment type="caution">
    <text evidence="3">The sequence shown here is derived from an EMBL/GenBank/DDBJ whole genome shotgun (WGS) entry which is preliminary data.</text>
</comment>
<evidence type="ECO:0000256" key="2">
    <source>
        <dbReference type="SAM" id="Phobius"/>
    </source>
</evidence>
<accession>A0A8J3IUT7</accession>
<evidence type="ECO:0000313" key="4">
    <source>
        <dbReference type="Proteomes" id="UP000597444"/>
    </source>
</evidence>
<keyword evidence="2" id="KW-0812">Transmembrane</keyword>
<name>A0A8J3IUT7_9CHLR</name>
<keyword evidence="2" id="KW-0472">Membrane</keyword>